<dbReference type="Pfam" id="PF14305">
    <property type="entry name" value="ATPgrasp_TupA"/>
    <property type="match status" value="1"/>
</dbReference>
<organism evidence="2 4">
    <name type="scientific">Jannaschia seohaensis</name>
    <dbReference type="NCBI Taxonomy" id="475081"/>
    <lineage>
        <taxon>Bacteria</taxon>
        <taxon>Pseudomonadati</taxon>
        <taxon>Pseudomonadota</taxon>
        <taxon>Alphaproteobacteria</taxon>
        <taxon>Rhodobacterales</taxon>
        <taxon>Roseobacteraceae</taxon>
        <taxon>Jannaschia</taxon>
    </lineage>
</organism>
<sequence>MRPSRLSGLPFADCAVLLAAELWIALRAPRLMVNSWRRARAQGFRPFHALPLAGDEKFLWRKVVDRDPLHVVLSDKLAARDWVGGLGLDLPERPAVLWRGERAEDLPDCLLTEDAVVKVNHNSGGVHVVARDGSDPAVVRKRVRGWLTDDFGRRNGEWAYLAVPREIFIEHRVGRAGVPLEDWKFYVFGGRIARVVRIDPESRPKAGQAFQPDAQGKLRLLPDPPGICRVRKKAPIHPRFREMVRAARALGRGLDHVRVDFLADDRGVWLGELTLYSEGGKFVGNGYDPDVLLSRAWDLREAPALREITGGPVRRLYLRVLRRALALRGS</sequence>
<accession>A0A2Y9AVG9</accession>
<proteinExistence type="predicted"/>
<dbReference type="Proteomes" id="UP000245839">
    <property type="component" value="Unassembled WGS sequence"/>
</dbReference>
<reference evidence="2 4" key="1">
    <citation type="submission" date="2016-10" db="EMBL/GenBank/DDBJ databases">
        <authorList>
            <person name="Cai Z."/>
        </authorList>
    </citation>
    <scope>NUCLEOTIDE SEQUENCE [LARGE SCALE GENOMIC DNA]</scope>
    <source>
        <strain evidence="2 4">DSM 25227</strain>
    </source>
</reference>
<evidence type="ECO:0000313" key="4">
    <source>
        <dbReference type="Proteomes" id="UP000251571"/>
    </source>
</evidence>
<evidence type="ECO:0000313" key="2">
    <source>
        <dbReference type="EMBL" id="SSA48311.1"/>
    </source>
</evidence>
<protein>
    <submittedName>
        <fullName evidence="1">Teichuronopeptide biosynthesis TupA-like protein</fullName>
    </submittedName>
    <submittedName>
        <fullName evidence="2">TupA-like ATPgrasp</fullName>
    </submittedName>
</protein>
<reference evidence="1 3" key="2">
    <citation type="submission" date="2018-03" db="EMBL/GenBank/DDBJ databases">
        <title>Genomic Encyclopedia of Archaeal and Bacterial Type Strains, Phase II (KMG-II): from individual species to whole genera.</title>
        <authorList>
            <person name="Goeker M."/>
        </authorList>
    </citation>
    <scope>NUCLEOTIDE SEQUENCE [LARGE SCALE GENOMIC DNA]</scope>
    <source>
        <strain evidence="1 3">DSM 25227</strain>
    </source>
</reference>
<evidence type="ECO:0000313" key="1">
    <source>
        <dbReference type="EMBL" id="PWJ16996.1"/>
    </source>
</evidence>
<evidence type="ECO:0000313" key="3">
    <source>
        <dbReference type="Proteomes" id="UP000245839"/>
    </source>
</evidence>
<name>A0A2Y9AVG9_9RHOB</name>
<gene>
    <name evidence="1" type="ORF">BCF38_107109</name>
    <name evidence="2" type="ORF">SAMN05421539_107109</name>
</gene>
<dbReference type="Proteomes" id="UP000251571">
    <property type="component" value="Unassembled WGS sequence"/>
</dbReference>
<dbReference type="AlphaFoldDB" id="A0A2Y9AVG9"/>
<dbReference type="EMBL" id="UETC01000007">
    <property type="protein sequence ID" value="SSA48311.1"/>
    <property type="molecule type" value="Genomic_DNA"/>
</dbReference>
<keyword evidence="3" id="KW-1185">Reference proteome</keyword>
<dbReference type="EMBL" id="QGDJ01000007">
    <property type="protein sequence ID" value="PWJ16996.1"/>
    <property type="molecule type" value="Genomic_DNA"/>
</dbReference>
<dbReference type="RefSeq" id="WP_170125447.1">
    <property type="nucleotide sequence ID" value="NZ_QGDJ01000007.1"/>
</dbReference>
<dbReference type="InterPro" id="IPR029465">
    <property type="entry name" value="ATPgrasp_TupA"/>
</dbReference>